<dbReference type="EMBL" id="CP151508">
    <property type="protein sequence ID" value="WZN63703.1"/>
    <property type="molecule type" value="Genomic_DNA"/>
</dbReference>
<reference evidence="3 4" key="1">
    <citation type="submission" date="2024-03" db="EMBL/GenBank/DDBJ databases">
        <title>Complete genome sequence of the green alga Chloropicon roscoffensis RCC1871.</title>
        <authorList>
            <person name="Lemieux C."/>
            <person name="Pombert J.-F."/>
            <person name="Otis C."/>
            <person name="Turmel M."/>
        </authorList>
    </citation>
    <scope>NUCLEOTIDE SEQUENCE [LARGE SCALE GENOMIC DNA]</scope>
    <source>
        <strain evidence="3 4">RCC1871</strain>
    </source>
</reference>
<accession>A0AAX4PCU5</accession>
<protein>
    <submittedName>
        <fullName evidence="3">Uncharacterized protein</fullName>
    </submittedName>
</protein>
<proteinExistence type="predicted"/>
<name>A0AAX4PCU5_9CHLO</name>
<organism evidence="3 4">
    <name type="scientific">Chloropicon roscoffensis</name>
    <dbReference type="NCBI Taxonomy" id="1461544"/>
    <lineage>
        <taxon>Eukaryota</taxon>
        <taxon>Viridiplantae</taxon>
        <taxon>Chlorophyta</taxon>
        <taxon>Chloropicophyceae</taxon>
        <taxon>Chloropicales</taxon>
        <taxon>Chloropicaceae</taxon>
        <taxon>Chloropicon</taxon>
    </lineage>
</organism>
<keyword evidence="2" id="KW-0472">Membrane</keyword>
<evidence type="ECO:0000256" key="2">
    <source>
        <dbReference type="SAM" id="Phobius"/>
    </source>
</evidence>
<evidence type="ECO:0000313" key="3">
    <source>
        <dbReference type="EMBL" id="WZN63703.1"/>
    </source>
</evidence>
<gene>
    <name evidence="3" type="ORF">HKI87_08g52540</name>
</gene>
<evidence type="ECO:0000313" key="4">
    <source>
        <dbReference type="Proteomes" id="UP001472866"/>
    </source>
</evidence>
<dbReference type="Proteomes" id="UP001472866">
    <property type="component" value="Chromosome 08"/>
</dbReference>
<evidence type="ECO:0000256" key="1">
    <source>
        <dbReference type="SAM" id="MobiDB-lite"/>
    </source>
</evidence>
<keyword evidence="4" id="KW-1185">Reference proteome</keyword>
<dbReference type="AlphaFoldDB" id="A0AAX4PCU5"/>
<feature type="region of interest" description="Disordered" evidence="1">
    <location>
        <begin position="1"/>
        <end position="34"/>
    </location>
</feature>
<keyword evidence="2" id="KW-0812">Transmembrane</keyword>
<keyword evidence="2" id="KW-1133">Transmembrane helix</keyword>
<sequence>MEAEDGGPRQPALRPRGGENRIGGRRRPRGRPPTFSRVVSATAVVLVLALALGLRPARAFDVASPIFGAIGNVASYSINKLVIDPERERQVYKVWKELREAEEAEAELEGGASTLSILPEYMKKGRAGKASASAASMPTPPPPPLPPQIAPQIAIRREECASTGILEVLFRGFTPSGKILLWRSPRPAYDSADRKRVGYSPKHGCGGVARLELDQDGATHFMSTIATQGGSGLLEVVLRDRKACDYFAYQAVDTESCLVSNMVVLSNTTPLVLASEVEVLAGGNGYQYAEELRLP</sequence>
<feature type="transmembrane region" description="Helical" evidence="2">
    <location>
        <begin position="35"/>
        <end position="54"/>
    </location>
</feature>